<dbReference type="InterPro" id="IPR002698">
    <property type="entry name" value="FTHF_cligase"/>
</dbReference>
<dbReference type="NCBIfam" id="TIGR00097">
    <property type="entry name" value="HMP-P_kinase"/>
    <property type="match status" value="1"/>
</dbReference>
<dbReference type="Pfam" id="PF08543">
    <property type="entry name" value="Phos_pyr_kin"/>
    <property type="match status" value="1"/>
</dbReference>
<accession>A0ABR7CJ59</accession>
<reference evidence="4 5" key="1">
    <citation type="submission" date="2020-08" db="EMBL/GenBank/DDBJ databases">
        <title>Genome public.</title>
        <authorList>
            <person name="Liu C."/>
            <person name="Sun Q."/>
        </authorList>
    </citation>
    <scope>NUCLEOTIDE SEQUENCE [LARGE SCALE GENOMIC DNA]</scope>
    <source>
        <strain evidence="4 5">M27</strain>
    </source>
</reference>
<dbReference type="Pfam" id="PF01812">
    <property type="entry name" value="5-FTHF_cyc-lig"/>
    <property type="match status" value="1"/>
</dbReference>
<evidence type="ECO:0000313" key="4">
    <source>
        <dbReference type="EMBL" id="MBC5607414.1"/>
    </source>
</evidence>
<dbReference type="Gene3D" id="3.40.50.10420">
    <property type="entry name" value="NagB/RpiA/CoA transferase-like"/>
    <property type="match status" value="1"/>
</dbReference>
<keyword evidence="4" id="KW-0418">Kinase</keyword>
<keyword evidence="5" id="KW-1185">Reference proteome</keyword>
<dbReference type="InterPro" id="IPR024185">
    <property type="entry name" value="FTHF_cligase-like_sf"/>
</dbReference>
<dbReference type="CDD" id="cd01169">
    <property type="entry name" value="HMPP_kinase"/>
    <property type="match status" value="1"/>
</dbReference>
<dbReference type="InterPro" id="IPR004399">
    <property type="entry name" value="HMP/HMP-P_kinase_dom"/>
</dbReference>
<organism evidence="4 5">
    <name type="scientific">Bacteroides difficilis</name>
    <dbReference type="NCBI Taxonomy" id="2763021"/>
    <lineage>
        <taxon>Bacteria</taxon>
        <taxon>Pseudomonadati</taxon>
        <taxon>Bacteroidota</taxon>
        <taxon>Bacteroidia</taxon>
        <taxon>Bacteroidales</taxon>
        <taxon>Bacteroidaceae</taxon>
        <taxon>Bacteroides</taxon>
    </lineage>
</organism>
<dbReference type="Gene3D" id="3.40.1190.20">
    <property type="match status" value="1"/>
</dbReference>
<evidence type="ECO:0000256" key="1">
    <source>
        <dbReference type="ARBA" id="ARBA00004948"/>
    </source>
</evidence>
<dbReference type="SUPFAM" id="SSF53613">
    <property type="entry name" value="Ribokinase-like"/>
    <property type="match status" value="1"/>
</dbReference>
<dbReference type="NCBIfam" id="TIGR02727">
    <property type="entry name" value="MTHFS_bact"/>
    <property type="match status" value="1"/>
</dbReference>
<dbReference type="EMBL" id="JACOOE010000022">
    <property type="protein sequence ID" value="MBC5607414.1"/>
    <property type="molecule type" value="Genomic_DNA"/>
</dbReference>
<dbReference type="Proteomes" id="UP000600600">
    <property type="component" value="Unassembled WGS sequence"/>
</dbReference>
<dbReference type="SUPFAM" id="SSF100950">
    <property type="entry name" value="NagB/RpiA/CoA transferase-like"/>
    <property type="match status" value="1"/>
</dbReference>
<dbReference type="EC" id="2.7.1.49" evidence="2"/>
<proteinExistence type="predicted"/>
<evidence type="ECO:0000313" key="5">
    <source>
        <dbReference type="Proteomes" id="UP000600600"/>
    </source>
</evidence>
<dbReference type="GO" id="GO:0008902">
    <property type="term" value="F:hydroxymethylpyrimidine kinase activity"/>
    <property type="evidence" value="ECO:0007669"/>
    <property type="project" value="UniProtKB-EC"/>
</dbReference>
<dbReference type="InterPro" id="IPR013749">
    <property type="entry name" value="PM/HMP-P_kinase-1"/>
</dbReference>
<feature type="domain" description="Pyridoxamine kinase/Phosphomethylpyrimidine kinase" evidence="3">
    <location>
        <begin position="19"/>
        <end position="262"/>
    </location>
</feature>
<evidence type="ECO:0000256" key="2">
    <source>
        <dbReference type="ARBA" id="ARBA00012135"/>
    </source>
</evidence>
<comment type="pathway">
    <text evidence="1">Cofactor biosynthesis; thiamine diphosphate biosynthesis.</text>
</comment>
<name>A0ABR7CJ59_9BACE</name>
<dbReference type="InterPro" id="IPR037171">
    <property type="entry name" value="NagB/RpiA_transferase-like"/>
</dbReference>
<protein>
    <recommendedName>
        <fullName evidence="2">hydroxymethylpyrimidine kinase</fullName>
        <ecNumber evidence="2">2.7.1.49</ecNumber>
    </recommendedName>
</protein>
<dbReference type="PANTHER" id="PTHR20858">
    <property type="entry name" value="PHOSPHOMETHYLPYRIMIDINE KINASE"/>
    <property type="match status" value="1"/>
</dbReference>
<dbReference type="InterPro" id="IPR029056">
    <property type="entry name" value="Ribokinase-like"/>
</dbReference>
<dbReference type="PANTHER" id="PTHR20858:SF17">
    <property type="entry name" value="HYDROXYMETHYLPYRIMIDINE_PHOSPHOMETHYLPYRIMIDINE KINASE THI20-RELATED"/>
    <property type="match status" value="1"/>
</dbReference>
<comment type="caution">
    <text evidence="4">The sequence shown here is derived from an EMBL/GenBank/DDBJ whole genome shotgun (WGS) entry which is preliminary data.</text>
</comment>
<keyword evidence="4" id="KW-0808">Transferase</keyword>
<dbReference type="RefSeq" id="WP_186968615.1">
    <property type="nucleotide sequence ID" value="NZ_JACOOE010000022.1"/>
</dbReference>
<evidence type="ECO:0000259" key="3">
    <source>
        <dbReference type="Pfam" id="PF08543"/>
    </source>
</evidence>
<dbReference type="GO" id="GO:0008972">
    <property type="term" value="F:phosphomethylpyrimidine kinase activity"/>
    <property type="evidence" value="ECO:0007669"/>
    <property type="project" value="UniProtKB-EC"/>
</dbReference>
<gene>
    <name evidence="4" type="primary">thiD</name>
    <name evidence="4" type="ORF">H8S67_22515</name>
</gene>
<sequence length="450" mass="50870">MIKKEKVPYKVFVIAGSEPLGSAGIQADVKSICTCGGYAAGAITCVVDEDTEHVKDVCLIPVGMVVSQIKSFMEDVGADCIKTGMLYSKELVQKVSETLSSYTEVPLVVDPVMVTSSGDQLIKDDAVLSYKESLIPLATIITPNMREAEILLGRKLNINNIKEDLKELSCWGNSVIIKSVPYKDKLVDYFYCPQSNDFREYIKPIIETKNVNGTGDMFASSIATYIARGWRIIDAIDKAEEFIYKSIKYGADFSFGTGFGPIFPFYKDYVRFQKENLRNKIINKLKSQDSESIRKSSELIIRNLMNNTHFRDAEVVLLYHSLSFEVNTHRLIEQIATSKIILLPETNKSGIRLRRYQPDRNLRKGIMDIMEPTGDYFEDYKKINVAVIPGIAFDRYGNRLGHGKGYYDKLLAQLSNVYKIGLCFNFQFVEELPVAENDIKMDIIITTDQK</sequence>